<dbReference type="GO" id="GO:0003964">
    <property type="term" value="F:RNA-directed DNA polymerase activity"/>
    <property type="evidence" value="ECO:0007669"/>
    <property type="project" value="UniProtKB-KW"/>
</dbReference>
<evidence type="ECO:0000313" key="3">
    <source>
        <dbReference type="EMBL" id="GJS78143.1"/>
    </source>
</evidence>
<dbReference type="Proteomes" id="UP001151760">
    <property type="component" value="Unassembled WGS sequence"/>
</dbReference>
<organism evidence="3 4">
    <name type="scientific">Tanacetum coccineum</name>
    <dbReference type="NCBI Taxonomy" id="301880"/>
    <lineage>
        <taxon>Eukaryota</taxon>
        <taxon>Viridiplantae</taxon>
        <taxon>Streptophyta</taxon>
        <taxon>Embryophyta</taxon>
        <taxon>Tracheophyta</taxon>
        <taxon>Spermatophyta</taxon>
        <taxon>Magnoliopsida</taxon>
        <taxon>eudicotyledons</taxon>
        <taxon>Gunneridae</taxon>
        <taxon>Pentapetalae</taxon>
        <taxon>asterids</taxon>
        <taxon>campanulids</taxon>
        <taxon>Asterales</taxon>
        <taxon>Asteraceae</taxon>
        <taxon>Asteroideae</taxon>
        <taxon>Anthemideae</taxon>
        <taxon>Anthemidinae</taxon>
        <taxon>Tanacetum</taxon>
    </lineage>
</organism>
<protein>
    <submittedName>
        <fullName evidence="3">Reverse transcriptase domain, reverse transcriptase zinc-binding domain protein</fullName>
    </submittedName>
</protein>
<dbReference type="InterPro" id="IPR039537">
    <property type="entry name" value="Retrotran_Ty1/copia-like"/>
</dbReference>
<keyword evidence="1" id="KW-0863">Zinc-finger</keyword>
<sequence length="363" mass="41417">MSGTSGIFTIELYSFPKTNSWIYDMGCGTRICNTIQGHRGIQKLNKGALDLYVGNGNHAVVKAIGSFDFIFPSGMMARKPFTLASEMADDLLRLMHSDVCGPFRTTSREGAKYYVTFTDDFSRYGLPPYVYILVNHHTEAKEIWDRVKLLIKGTELSLQERESKLYKKFDRFTSEKGKSIYSYYLSKVEQVYHSCQLARDMHEPSFDQLYVYLRQHKDHVNEVWIMREGFPNPLALSYEAPVPHQPYHGPVIHSPPVVPQQAYQPLAIQQQPQVVFTQLDSGVSRSVGSNTTNQAKVVRCYNCQGEGHMAKQCTKPKRPKNSEWFKEKMLLAQALESNDVLDEEQMTSLVDNRDTVITCQASQ</sequence>
<keyword evidence="4" id="KW-1185">Reference proteome</keyword>
<name>A0ABQ4YN40_9ASTR</name>
<evidence type="ECO:0000259" key="2">
    <source>
        <dbReference type="PROSITE" id="PS50158"/>
    </source>
</evidence>
<feature type="domain" description="CCHC-type" evidence="2">
    <location>
        <begin position="299"/>
        <end position="315"/>
    </location>
</feature>
<dbReference type="PROSITE" id="PS50158">
    <property type="entry name" value="ZF_CCHC"/>
    <property type="match status" value="1"/>
</dbReference>
<reference evidence="3" key="2">
    <citation type="submission" date="2022-01" db="EMBL/GenBank/DDBJ databases">
        <authorList>
            <person name="Yamashiro T."/>
            <person name="Shiraishi A."/>
            <person name="Satake H."/>
            <person name="Nakayama K."/>
        </authorList>
    </citation>
    <scope>NUCLEOTIDE SEQUENCE</scope>
</reference>
<keyword evidence="3" id="KW-0808">Transferase</keyword>
<dbReference type="EMBL" id="BQNB010010502">
    <property type="protein sequence ID" value="GJS78143.1"/>
    <property type="molecule type" value="Genomic_DNA"/>
</dbReference>
<dbReference type="InterPro" id="IPR001878">
    <property type="entry name" value="Znf_CCHC"/>
</dbReference>
<dbReference type="SMART" id="SM00343">
    <property type="entry name" value="ZnF_C2HC"/>
    <property type="match status" value="1"/>
</dbReference>
<keyword evidence="3" id="KW-0548">Nucleotidyltransferase</keyword>
<dbReference type="PANTHER" id="PTHR42648">
    <property type="entry name" value="TRANSPOSASE, PUTATIVE-RELATED"/>
    <property type="match status" value="1"/>
</dbReference>
<keyword evidence="3" id="KW-0695">RNA-directed DNA polymerase</keyword>
<dbReference type="PANTHER" id="PTHR42648:SF27">
    <property type="entry name" value="RNA-DIRECTED DNA POLYMERASE"/>
    <property type="match status" value="1"/>
</dbReference>
<evidence type="ECO:0000256" key="1">
    <source>
        <dbReference type="PROSITE-ProRule" id="PRU00047"/>
    </source>
</evidence>
<reference evidence="3" key="1">
    <citation type="journal article" date="2022" name="Int. J. Mol. Sci.">
        <title>Draft Genome of Tanacetum Coccineum: Genomic Comparison of Closely Related Tanacetum-Family Plants.</title>
        <authorList>
            <person name="Yamashiro T."/>
            <person name="Shiraishi A."/>
            <person name="Nakayama K."/>
            <person name="Satake H."/>
        </authorList>
    </citation>
    <scope>NUCLEOTIDE SEQUENCE</scope>
</reference>
<evidence type="ECO:0000313" key="4">
    <source>
        <dbReference type="Proteomes" id="UP001151760"/>
    </source>
</evidence>
<keyword evidence="1" id="KW-0479">Metal-binding</keyword>
<proteinExistence type="predicted"/>
<gene>
    <name evidence="3" type="ORF">Tco_0728024</name>
</gene>
<accession>A0ABQ4YN40</accession>
<dbReference type="Pfam" id="PF00098">
    <property type="entry name" value="zf-CCHC"/>
    <property type="match status" value="1"/>
</dbReference>
<dbReference type="InterPro" id="IPR036875">
    <property type="entry name" value="Znf_CCHC_sf"/>
</dbReference>
<dbReference type="SUPFAM" id="SSF57756">
    <property type="entry name" value="Retrovirus zinc finger-like domains"/>
    <property type="match status" value="1"/>
</dbReference>
<keyword evidence="1" id="KW-0862">Zinc</keyword>
<dbReference type="Gene3D" id="4.10.60.10">
    <property type="entry name" value="Zinc finger, CCHC-type"/>
    <property type="match status" value="1"/>
</dbReference>
<comment type="caution">
    <text evidence="3">The sequence shown here is derived from an EMBL/GenBank/DDBJ whole genome shotgun (WGS) entry which is preliminary data.</text>
</comment>